<evidence type="ECO:0000313" key="4">
    <source>
        <dbReference type="Proteomes" id="UP001061302"/>
    </source>
</evidence>
<proteinExistence type="predicted"/>
<keyword evidence="1" id="KW-1133">Transmembrane helix</keyword>
<protein>
    <submittedName>
        <fullName evidence="3">VanZ family protein</fullName>
    </submittedName>
</protein>
<feature type="transmembrane region" description="Helical" evidence="1">
    <location>
        <begin position="336"/>
        <end position="360"/>
    </location>
</feature>
<keyword evidence="4" id="KW-1185">Reference proteome</keyword>
<feature type="transmembrane region" description="Helical" evidence="1">
    <location>
        <begin position="294"/>
        <end position="316"/>
    </location>
</feature>
<feature type="transmembrane region" description="Helical" evidence="1">
    <location>
        <begin position="216"/>
        <end position="233"/>
    </location>
</feature>
<dbReference type="EMBL" id="CP106753">
    <property type="protein sequence ID" value="UXY15157.1"/>
    <property type="molecule type" value="Genomic_DNA"/>
</dbReference>
<accession>A0ABY6DLC2</accession>
<organism evidence="3 4">
    <name type="scientific">Chitiniphilus purpureus</name>
    <dbReference type="NCBI Taxonomy" id="2981137"/>
    <lineage>
        <taxon>Bacteria</taxon>
        <taxon>Pseudomonadati</taxon>
        <taxon>Pseudomonadota</taxon>
        <taxon>Betaproteobacteria</taxon>
        <taxon>Neisseriales</taxon>
        <taxon>Chitinibacteraceae</taxon>
        <taxon>Chitiniphilus</taxon>
    </lineage>
</organism>
<dbReference type="PANTHER" id="PTHR28008">
    <property type="entry name" value="DOMAIN PROTEIN, PUTATIVE (AFU_ORTHOLOGUE AFUA_3G10980)-RELATED"/>
    <property type="match status" value="1"/>
</dbReference>
<dbReference type="InterPro" id="IPR006976">
    <property type="entry name" value="VanZ-like"/>
</dbReference>
<evidence type="ECO:0000256" key="1">
    <source>
        <dbReference type="SAM" id="Phobius"/>
    </source>
</evidence>
<feature type="transmembrane region" description="Helical" evidence="1">
    <location>
        <begin position="153"/>
        <end position="174"/>
    </location>
</feature>
<feature type="domain" description="VanZ-like" evidence="2">
    <location>
        <begin position="26"/>
        <end position="136"/>
    </location>
</feature>
<gene>
    <name evidence="3" type="ORF">N8I74_17875</name>
</gene>
<dbReference type="PANTHER" id="PTHR28008:SF1">
    <property type="entry name" value="DOMAIN PROTEIN, PUTATIVE (AFU_ORTHOLOGUE AFUA_3G10980)-RELATED"/>
    <property type="match status" value="1"/>
</dbReference>
<sequence>MRSFPPVSYLAGHLPPSRLSRYFLACYLLIILLLSFYPFSGWHYNGEPVLAFYRYPLPYYFTFFDNFANVLAYVPLGLALVLSWRRRWYAWPLAVLSGTGLSAAVEFAQQFLPDRVASNLDILANGCGAVIGATLGLVVGSRRWQRRWLVLRHHFLAPGALGEWSLAWLGLWYVTQLDPSVPFLGVVVEAVALPQPFISPLSDARLFLDLLESSGVALHLIGVALFVSILVRYQRQVVPAMTLALGIGLLIKLFFAGVMLKRAEFFAWINLNVLIGAGGGIVVLAACARLNRRLRALLGALASAAALGVSWAWPLAAQLSATLALFRWQYGHLQHFSGMAALIGDLWPYGAIVLMVAVAATRSEA</sequence>
<evidence type="ECO:0000313" key="3">
    <source>
        <dbReference type="EMBL" id="UXY15157.1"/>
    </source>
</evidence>
<reference evidence="3" key="1">
    <citation type="submission" date="2022-10" db="EMBL/GenBank/DDBJ databases">
        <title>Chitiniphilus purpureus sp. nov., a novel chitin-degrading bacterium isolated from crawfish pond sediment.</title>
        <authorList>
            <person name="Li K."/>
        </authorList>
    </citation>
    <scope>NUCLEOTIDE SEQUENCE</scope>
    <source>
        <strain evidence="3">CD1</strain>
    </source>
</reference>
<dbReference type="Pfam" id="PF04892">
    <property type="entry name" value="VanZ"/>
    <property type="match status" value="1"/>
</dbReference>
<feature type="transmembrane region" description="Helical" evidence="1">
    <location>
        <begin position="240"/>
        <end position="259"/>
    </location>
</feature>
<feature type="transmembrane region" description="Helical" evidence="1">
    <location>
        <begin position="89"/>
        <end position="110"/>
    </location>
</feature>
<dbReference type="Proteomes" id="UP001061302">
    <property type="component" value="Chromosome"/>
</dbReference>
<feature type="transmembrane region" description="Helical" evidence="1">
    <location>
        <begin position="122"/>
        <end position="141"/>
    </location>
</feature>
<evidence type="ECO:0000259" key="2">
    <source>
        <dbReference type="Pfam" id="PF04892"/>
    </source>
</evidence>
<keyword evidence="1" id="KW-0812">Transmembrane</keyword>
<keyword evidence="1" id="KW-0472">Membrane</keyword>
<feature type="transmembrane region" description="Helical" evidence="1">
    <location>
        <begin position="59"/>
        <end position="82"/>
    </location>
</feature>
<dbReference type="RefSeq" id="WP_263124548.1">
    <property type="nucleotide sequence ID" value="NZ_CP106753.1"/>
</dbReference>
<feature type="transmembrane region" description="Helical" evidence="1">
    <location>
        <begin position="265"/>
        <end position="287"/>
    </location>
</feature>
<name>A0ABY6DLC2_9NEIS</name>
<feature type="transmembrane region" description="Helical" evidence="1">
    <location>
        <begin position="21"/>
        <end position="39"/>
    </location>
</feature>